<dbReference type="InterPro" id="IPR000403">
    <property type="entry name" value="PI3/4_kinase_cat_dom"/>
</dbReference>
<evidence type="ECO:0000259" key="9">
    <source>
        <dbReference type="PROSITE" id="PS51545"/>
    </source>
</evidence>
<keyword evidence="3 7" id="KW-0547">Nucleotide-binding</keyword>
<dbReference type="InterPro" id="IPR016024">
    <property type="entry name" value="ARM-type_fold"/>
</dbReference>
<evidence type="ECO:0000256" key="6">
    <source>
        <dbReference type="ARBA" id="ARBA00023985"/>
    </source>
</evidence>
<dbReference type="SMART" id="SM00146">
    <property type="entry name" value="PI3Kc"/>
    <property type="match status" value="1"/>
</dbReference>
<dbReference type="GO" id="GO:0016303">
    <property type="term" value="F:1-phosphatidylinositol-3-kinase activity"/>
    <property type="evidence" value="ECO:0007669"/>
    <property type="project" value="UniProtKB-UniRule"/>
</dbReference>
<dbReference type="GO" id="GO:0005524">
    <property type="term" value="F:ATP binding"/>
    <property type="evidence" value="ECO:0007669"/>
    <property type="project" value="UniProtKB-UniRule"/>
</dbReference>
<dbReference type="GO" id="GO:0034272">
    <property type="term" value="C:phosphatidylinositol 3-kinase complex, class III, type II"/>
    <property type="evidence" value="ECO:0007669"/>
    <property type="project" value="TreeGrafter"/>
</dbReference>
<dbReference type="InterPro" id="IPR035892">
    <property type="entry name" value="C2_domain_sf"/>
</dbReference>
<dbReference type="InterPro" id="IPR036940">
    <property type="entry name" value="PI3/4_kinase_cat_sf"/>
</dbReference>
<dbReference type="InterPro" id="IPR001263">
    <property type="entry name" value="PI3K_accessory_dom"/>
</dbReference>
<dbReference type="InterPro" id="IPR011009">
    <property type="entry name" value="Kinase-like_dom_sf"/>
</dbReference>
<dbReference type="EC" id="2.7.1.137" evidence="7"/>
<evidence type="ECO:0000256" key="4">
    <source>
        <dbReference type="ARBA" id="ARBA00022777"/>
    </source>
</evidence>
<organism evidence="11 12">
    <name type="scientific">Linderina pennispora</name>
    <dbReference type="NCBI Taxonomy" id="61395"/>
    <lineage>
        <taxon>Eukaryota</taxon>
        <taxon>Fungi</taxon>
        <taxon>Fungi incertae sedis</taxon>
        <taxon>Zoopagomycota</taxon>
        <taxon>Kickxellomycotina</taxon>
        <taxon>Kickxellomycetes</taxon>
        <taxon>Kickxellales</taxon>
        <taxon>Kickxellaceae</taxon>
        <taxon>Linderina</taxon>
    </lineage>
</organism>
<dbReference type="FunFam" id="3.30.1010.10:FF:000002">
    <property type="entry name" value="Phosphatidylinositol 3-kinase catalytic subunit type 3"/>
    <property type="match status" value="1"/>
</dbReference>
<dbReference type="PANTHER" id="PTHR10048:SF7">
    <property type="entry name" value="PHOSPHATIDYLINOSITOL 3-KINASE CATALYTIC SUBUNIT TYPE 3"/>
    <property type="match status" value="1"/>
</dbReference>
<protein>
    <recommendedName>
        <fullName evidence="7">Phosphatidylinositol 3-kinase VPS34</fullName>
        <ecNumber evidence="7">2.7.1.137</ecNumber>
    </recommendedName>
</protein>
<gene>
    <name evidence="11" type="ORF">DL89DRAFT_246847</name>
</gene>
<dbReference type="GO" id="GO:0005777">
    <property type="term" value="C:peroxisome"/>
    <property type="evidence" value="ECO:0007669"/>
    <property type="project" value="TreeGrafter"/>
</dbReference>
<dbReference type="InterPro" id="IPR015433">
    <property type="entry name" value="PI3/4_kinase"/>
</dbReference>
<dbReference type="PIRSF" id="PIRSF000587">
    <property type="entry name" value="PI3K_Vps34"/>
    <property type="match status" value="1"/>
</dbReference>
<keyword evidence="5 7" id="KW-0067">ATP-binding</keyword>
<dbReference type="SMART" id="SM00145">
    <property type="entry name" value="PI3Ka"/>
    <property type="match status" value="1"/>
</dbReference>
<evidence type="ECO:0000313" key="12">
    <source>
        <dbReference type="Proteomes" id="UP000193922"/>
    </source>
</evidence>
<comment type="similarity">
    <text evidence="1">Belongs to the PI3/PI4-kinase family. Type III PI4K subfamily.</text>
</comment>
<sequence>MLEEHFQQIGLDSDTGLDQASEPLLFITAQLWSSDIPQSLPLQTKYKAKAHTDGWNEWVRFPTKYNELAVDACIIVTLWQQEALWKVAHCGTCRIQLFADDSELVQGNQRLQLIPKEHTGLGAEPLEYDRLFAAVRRYEDGDMQRVDWLDTLTMQRIEETETTERRQSGRLYIHMSFPKFDFAVVFGESTLDDPITKLTAQPKYSLVFDPEAYRDNPSETKHRRLLRGYRSGPLDRELKPNAALRDQLNTIVRYAPSQQLTDAEKDLVWKFRFYLATNKKALTKFVKCVDWRDPIESKQATKLLAEWAEIDIDDALELLGAEVTDYAVRVYAVSKLRKANDDELIVYLLQLVQAIRFEYQGAGAAAPGRLQQQQSAANLHESSLADFLLGRALQNTTLGNFFYWYLMVECKDRSMGKIYGKIVFQYVKALSDAQAGANTQSTFERQSKLVGDLARVSGLVQQLKETRTRKVDWLRAYLADPRHGLNSFPALSLPLDPSVQVVGIQADKASVFKSTMMPLFLHFVCSDGSLYPVIFKSGDDMRQDQLVVQIITLMDRLLRKENLDLHLTPYRVLATGVDQGLSQFVASQSLAAVLVENNNSILAYLRKTSPDPSAPNGVSPEVMETYVKSCAGYCVITYLLGVGDRHLDNLLLAPDGHMFHVDFGYILGRDPKPFPPPMKLCKEMVEAMGGMESVAYQRFKSHCFVAFSILRKSANLILNLFSLMRYSDIPDIAVAPDQAVAMVQDKFRLDLSEEEAMRFFQTLINDSVRALFPQVIETIHRWAQYWRA</sequence>
<evidence type="ECO:0000256" key="5">
    <source>
        <dbReference type="ARBA" id="ARBA00022840"/>
    </source>
</evidence>
<dbReference type="InterPro" id="IPR018936">
    <property type="entry name" value="PI3/4_kinase_CS"/>
</dbReference>
<dbReference type="GeneID" id="63801761"/>
<dbReference type="Gene3D" id="3.30.1010.10">
    <property type="entry name" value="Phosphatidylinositol 3-kinase Catalytic Subunit, Chain A, domain 4"/>
    <property type="match status" value="1"/>
</dbReference>
<evidence type="ECO:0000256" key="1">
    <source>
        <dbReference type="ARBA" id="ARBA00006209"/>
    </source>
</evidence>
<dbReference type="CDD" id="cd00870">
    <property type="entry name" value="PI3Ka_III"/>
    <property type="match status" value="1"/>
</dbReference>
<proteinExistence type="inferred from homology"/>
<dbReference type="InterPro" id="IPR002420">
    <property type="entry name" value="PI3K-type_C2_dom"/>
</dbReference>
<dbReference type="PROSITE" id="PS51545">
    <property type="entry name" value="PIK_HELICAL"/>
    <property type="match status" value="1"/>
</dbReference>
<dbReference type="RefSeq" id="XP_040743356.1">
    <property type="nucleotide sequence ID" value="XM_040885113.1"/>
</dbReference>
<dbReference type="STRING" id="61395.A0A1Y1W8K6"/>
<dbReference type="GO" id="GO:0000045">
    <property type="term" value="P:autophagosome assembly"/>
    <property type="evidence" value="ECO:0007669"/>
    <property type="project" value="TreeGrafter"/>
</dbReference>
<dbReference type="CDD" id="cd00896">
    <property type="entry name" value="PI3Kc_III"/>
    <property type="match status" value="1"/>
</dbReference>
<dbReference type="AlphaFoldDB" id="A0A1Y1W8K6"/>
<keyword evidence="2 7" id="KW-0808">Transferase</keyword>
<evidence type="ECO:0000256" key="3">
    <source>
        <dbReference type="ARBA" id="ARBA00022741"/>
    </source>
</evidence>
<name>A0A1Y1W8K6_9FUNG</name>
<dbReference type="InterPro" id="IPR008290">
    <property type="entry name" value="PI3K_Vps34"/>
</dbReference>
<comment type="catalytic activity">
    <reaction evidence="6">
        <text>a 1,2-diacyl-sn-glycero-3-phospho-(1D-myo-inositol) + ATP = a 1,2-diacyl-sn-glycero-3-phospho-(1D-myo-inositol-3-phosphate) + ADP + H(+)</text>
        <dbReference type="Rhea" id="RHEA:12709"/>
        <dbReference type="ChEBI" id="CHEBI:15378"/>
        <dbReference type="ChEBI" id="CHEBI:30616"/>
        <dbReference type="ChEBI" id="CHEBI:57880"/>
        <dbReference type="ChEBI" id="CHEBI:58088"/>
        <dbReference type="ChEBI" id="CHEBI:456216"/>
        <dbReference type="EC" id="2.7.1.137"/>
    </reaction>
    <physiologicalReaction direction="left-to-right" evidence="6">
        <dbReference type="Rhea" id="RHEA:12710"/>
    </physiologicalReaction>
</comment>
<keyword evidence="4 7" id="KW-0418">Kinase</keyword>
<dbReference type="GO" id="GO:0000407">
    <property type="term" value="C:phagophore assembly site"/>
    <property type="evidence" value="ECO:0007669"/>
    <property type="project" value="TreeGrafter"/>
</dbReference>
<evidence type="ECO:0000256" key="2">
    <source>
        <dbReference type="ARBA" id="ARBA00022679"/>
    </source>
</evidence>
<reference evidence="11 12" key="1">
    <citation type="submission" date="2016-07" db="EMBL/GenBank/DDBJ databases">
        <title>Pervasive Adenine N6-methylation of Active Genes in Fungi.</title>
        <authorList>
            <consortium name="DOE Joint Genome Institute"/>
            <person name="Mondo S.J."/>
            <person name="Dannebaum R.O."/>
            <person name="Kuo R.C."/>
            <person name="Labutti K."/>
            <person name="Haridas S."/>
            <person name="Kuo A."/>
            <person name="Salamov A."/>
            <person name="Ahrendt S.R."/>
            <person name="Lipzen A."/>
            <person name="Sullivan W."/>
            <person name="Andreopoulos W.B."/>
            <person name="Clum A."/>
            <person name="Lindquist E."/>
            <person name="Daum C."/>
            <person name="Ramamoorthy G.K."/>
            <person name="Gryganskyi A."/>
            <person name="Culley D."/>
            <person name="Magnuson J.K."/>
            <person name="James T.Y."/>
            <person name="O'Malley M.A."/>
            <person name="Stajich J.E."/>
            <person name="Spatafora J.W."/>
            <person name="Visel A."/>
            <person name="Grigoriev I.V."/>
        </authorList>
    </citation>
    <scope>NUCLEOTIDE SEQUENCE [LARGE SCALE GENOMIC DNA]</scope>
    <source>
        <strain evidence="11 12">ATCC 12442</strain>
    </source>
</reference>
<evidence type="ECO:0000259" key="10">
    <source>
        <dbReference type="PROSITE" id="PS51547"/>
    </source>
</evidence>
<dbReference type="PANTHER" id="PTHR10048">
    <property type="entry name" value="PHOSPHATIDYLINOSITOL KINASE"/>
    <property type="match status" value="1"/>
</dbReference>
<dbReference type="GO" id="GO:0034271">
    <property type="term" value="C:phosphatidylinositol 3-kinase complex, class III, type I"/>
    <property type="evidence" value="ECO:0007669"/>
    <property type="project" value="TreeGrafter"/>
</dbReference>
<dbReference type="Gene3D" id="2.60.40.150">
    <property type="entry name" value="C2 domain"/>
    <property type="match status" value="1"/>
</dbReference>
<dbReference type="InterPro" id="IPR057756">
    <property type="entry name" value="PI3-kinase_type3/VPS34_cat"/>
</dbReference>
<dbReference type="Proteomes" id="UP000193922">
    <property type="component" value="Unassembled WGS sequence"/>
</dbReference>
<dbReference type="PROSITE" id="PS50290">
    <property type="entry name" value="PI3_4_KINASE_3"/>
    <property type="match status" value="1"/>
</dbReference>
<dbReference type="Pfam" id="PF00613">
    <property type="entry name" value="PI3Ka"/>
    <property type="match status" value="1"/>
</dbReference>
<evidence type="ECO:0000313" key="11">
    <source>
        <dbReference type="EMBL" id="ORX69668.1"/>
    </source>
</evidence>
<dbReference type="PROSITE" id="PS00915">
    <property type="entry name" value="PI3_4_KINASE_1"/>
    <property type="match status" value="1"/>
</dbReference>
<comment type="caution">
    <text evidence="11">The sequence shown here is derived from an EMBL/GenBank/DDBJ whole genome shotgun (WGS) entry which is preliminary data.</text>
</comment>
<dbReference type="InterPro" id="IPR042236">
    <property type="entry name" value="PI3K_accessory_sf"/>
</dbReference>
<dbReference type="FunFam" id="1.10.1070.11:FF:000014">
    <property type="entry name" value="Phosphatidylinositol 3-kinase, root isoform"/>
    <property type="match status" value="1"/>
</dbReference>
<dbReference type="PROSITE" id="PS00916">
    <property type="entry name" value="PI3_4_KINASE_2"/>
    <property type="match status" value="1"/>
</dbReference>
<dbReference type="SUPFAM" id="SSF56112">
    <property type="entry name" value="Protein kinase-like (PK-like)"/>
    <property type="match status" value="1"/>
</dbReference>
<dbReference type="GO" id="GO:0005768">
    <property type="term" value="C:endosome"/>
    <property type="evidence" value="ECO:0007669"/>
    <property type="project" value="TreeGrafter"/>
</dbReference>
<dbReference type="PROSITE" id="PS51547">
    <property type="entry name" value="C2_PI3K"/>
    <property type="match status" value="1"/>
</dbReference>
<dbReference type="OrthoDB" id="67688at2759"/>
<dbReference type="EMBL" id="MCFD01000007">
    <property type="protein sequence ID" value="ORX69668.1"/>
    <property type="molecule type" value="Genomic_DNA"/>
</dbReference>
<dbReference type="Gene3D" id="1.10.1070.11">
    <property type="entry name" value="Phosphatidylinositol 3-/4-kinase, catalytic domain"/>
    <property type="match status" value="1"/>
</dbReference>
<dbReference type="SUPFAM" id="SSF48371">
    <property type="entry name" value="ARM repeat"/>
    <property type="match status" value="1"/>
</dbReference>
<accession>A0A1Y1W8K6</accession>
<dbReference type="GO" id="GO:0048015">
    <property type="term" value="P:phosphatidylinositol-mediated signaling"/>
    <property type="evidence" value="ECO:0007669"/>
    <property type="project" value="TreeGrafter"/>
</dbReference>
<dbReference type="Pfam" id="PF00454">
    <property type="entry name" value="PI3_PI4_kinase"/>
    <property type="match status" value="1"/>
</dbReference>
<dbReference type="SUPFAM" id="SSF49562">
    <property type="entry name" value="C2 domain (Calcium/lipid-binding domain, CaLB)"/>
    <property type="match status" value="1"/>
</dbReference>
<feature type="domain" description="PI3K/PI4K catalytic" evidence="8">
    <location>
        <begin position="505"/>
        <end position="772"/>
    </location>
</feature>
<evidence type="ECO:0000259" key="8">
    <source>
        <dbReference type="PROSITE" id="PS50290"/>
    </source>
</evidence>
<feature type="domain" description="PIK helical" evidence="9">
    <location>
        <begin position="235"/>
        <end position="429"/>
    </location>
</feature>
<dbReference type="GO" id="GO:0006897">
    <property type="term" value="P:endocytosis"/>
    <property type="evidence" value="ECO:0007669"/>
    <property type="project" value="TreeGrafter"/>
</dbReference>
<evidence type="ECO:0000256" key="7">
    <source>
        <dbReference type="PIRNR" id="PIRNR000587"/>
    </source>
</evidence>
<feature type="domain" description="C2 PI3K-type" evidence="10">
    <location>
        <begin position="1"/>
        <end position="160"/>
    </location>
</feature>
<dbReference type="Gene3D" id="1.25.40.70">
    <property type="entry name" value="Phosphatidylinositol 3-kinase, accessory domain (PIK)"/>
    <property type="match status" value="1"/>
</dbReference>
<dbReference type="Pfam" id="PF00792">
    <property type="entry name" value="PI3K_C2"/>
    <property type="match status" value="1"/>
</dbReference>
<keyword evidence="12" id="KW-1185">Reference proteome</keyword>